<comment type="caution">
    <text evidence="2">The sequence shown here is derived from an EMBL/GenBank/DDBJ whole genome shotgun (WGS) entry which is preliminary data.</text>
</comment>
<proteinExistence type="predicted"/>
<evidence type="ECO:0000256" key="1">
    <source>
        <dbReference type="SAM" id="MobiDB-lite"/>
    </source>
</evidence>
<evidence type="ECO:0000313" key="3">
    <source>
        <dbReference type="Proteomes" id="UP000028013"/>
    </source>
</evidence>
<dbReference type="AlphaFoldDB" id="A0A078RZU1"/>
<protein>
    <submittedName>
        <fullName evidence="2">Uncharacterized protein</fullName>
    </submittedName>
</protein>
<evidence type="ECO:0000313" key="2">
    <source>
        <dbReference type="EMBL" id="KDS49498.1"/>
    </source>
</evidence>
<feature type="region of interest" description="Disordered" evidence="1">
    <location>
        <begin position="13"/>
        <end position="58"/>
    </location>
</feature>
<dbReference type="Proteomes" id="UP000028013">
    <property type="component" value="Unassembled WGS sequence"/>
</dbReference>
<accession>A0A078RZU1</accession>
<sequence>MFFYYSRNGGQMIPERGSGVRKSVPEAKKIKKSRRAANRTRGVTGRHPFSPPGDNYGW</sequence>
<gene>
    <name evidence="2" type="ORF">M094_1926</name>
</gene>
<feature type="compositionally biased region" description="Basic residues" evidence="1">
    <location>
        <begin position="29"/>
        <end position="38"/>
    </location>
</feature>
<organism evidence="2 3">
    <name type="scientific">Bacteroides uniformis str. 3978 T3 ii</name>
    <dbReference type="NCBI Taxonomy" id="1339349"/>
    <lineage>
        <taxon>Bacteria</taxon>
        <taxon>Pseudomonadati</taxon>
        <taxon>Bacteroidota</taxon>
        <taxon>Bacteroidia</taxon>
        <taxon>Bacteroidales</taxon>
        <taxon>Bacteroidaceae</taxon>
        <taxon>Bacteroides</taxon>
    </lineage>
</organism>
<reference evidence="2 3" key="1">
    <citation type="submission" date="2014-04" db="EMBL/GenBank/DDBJ databases">
        <authorList>
            <person name="Sears C."/>
            <person name="Carroll K."/>
            <person name="Sack B.R."/>
            <person name="Qadri F."/>
            <person name="Myers L.L."/>
            <person name="Chung G.-T."/>
            <person name="Escheverria P."/>
            <person name="Fraser C.M."/>
            <person name="Sadzewicz L."/>
            <person name="Shefchek K.A."/>
            <person name="Tallon L."/>
            <person name="Das S.P."/>
            <person name="Daugherty S."/>
            <person name="Mongodin E.F."/>
        </authorList>
    </citation>
    <scope>NUCLEOTIDE SEQUENCE [LARGE SCALE GENOMIC DNA]</scope>
    <source>
        <strain evidence="2 3">3978 T3 ii</strain>
    </source>
</reference>
<name>A0A078RZU1_BACUN</name>
<dbReference type="EMBL" id="JNHN01000176">
    <property type="protein sequence ID" value="KDS49498.1"/>
    <property type="molecule type" value="Genomic_DNA"/>
</dbReference>